<evidence type="ECO:0000313" key="2">
    <source>
        <dbReference type="EMBL" id="RSU16750.1"/>
    </source>
</evidence>
<dbReference type="SUPFAM" id="SSF47413">
    <property type="entry name" value="lambda repressor-like DNA-binding domains"/>
    <property type="match status" value="1"/>
</dbReference>
<dbReference type="RefSeq" id="WP_126790884.1">
    <property type="nucleotide sequence ID" value="NZ_CP060720.1"/>
</dbReference>
<feature type="domain" description="HTH cro/C1-type" evidence="1">
    <location>
        <begin position="6"/>
        <end position="59"/>
    </location>
</feature>
<dbReference type="InterPro" id="IPR011990">
    <property type="entry name" value="TPR-like_helical_dom_sf"/>
</dbReference>
<gene>
    <name evidence="2" type="ORF">CBF28_00770</name>
</gene>
<dbReference type="AlphaFoldDB" id="A0A430B8U1"/>
<reference evidence="2 3" key="1">
    <citation type="submission" date="2017-05" db="EMBL/GenBank/DDBJ databases">
        <title>Vagococcus spp. assemblies.</title>
        <authorList>
            <person name="Gulvik C.A."/>
        </authorList>
    </citation>
    <scope>NUCLEOTIDE SEQUENCE [LARGE SCALE GENOMIC DNA]</scope>
    <source>
        <strain evidence="2 3">SS1714</strain>
    </source>
</reference>
<organism evidence="2 3">
    <name type="scientific">Vagococcus carniphilus</name>
    <dbReference type="NCBI Taxonomy" id="218144"/>
    <lineage>
        <taxon>Bacteria</taxon>
        <taxon>Bacillati</taxon>
        <taxon>Bacillota</taxon>
        <taxon>Bacilli</taxon>
        <taxon>Lactobacillales</taxon>
        <taxon>Enterococcaceae</taxon>
        <taxon>Vagococcus</taxon>
    </lineage>
</organism>
<dbReference type="EMBL" id="NGKB01000001">
    <property type="protein sequence ID" value="RSU16750.1"/>
    <property type="molecule type" value="Genomic_DNA"/>
</dbReference>
<dbReference type="SUPFAM" id="SSF48452">
    <property type="entry name" value="TPR-like"/>
    <property type="match status" value="1"/>
</dbReference>
<dbReference type="OrthoDB" id="1150409at2"/>
<evidence type="ECO:0000259" key="1">
    <source>
        <dbReference type="PROSITE" id="PS50943"/>
    </source>
</evidence>
<dbReference type="PANTHER" id="PTHR37038:SF14">
    <property type="entry name" value="TRANSCRIPTIONAL ACTIVATOR"/>
    <property type="match status" value="1"/>
</dbReference>
<dbReference type="PROSITE" id="PS50943">
    <property type="entry name" value="HTH_CROC1"/>
    <property type="match status" value="1"/>
</dbReference>
<dbReference type="PANTHER" id="PTHR37038">
    <property type="entry name" value="TRANSCRIPTIONAL REGULATOR-RELATED"/>
    <property type="match status" value="1"/>
</dbReference>
<dbReference type="InterPro" id="IPR010982">
    <property type="entry name" value="Lambda_DNA-bd_dom_sf"/>
</dbReference>
<keyword evidence="3" id="KW-1185">Reference proteome</keyword>
<dbReference type="Proteomes" id="UP000288028">
    <property type="component" value="Unassembled WGS sequence"/>
</dbReference>
<comment type="caution">
    <text evidence="2">The sequence shown here is derived from an EMBL/GenBank/DDBJ whole genome shotgun (WGS) entry which is preliminary data.</text>
</comment>
<accession>A0A430B8U1</accession>
<name>A0A430B8U1_9ENTE</name>
<proteinExistence type="predicted"/>
<dbReference type="InterPro" id="IPR001387">
    <property type="entry name" value="Cro/C1-type_HTH"/>
</dbReference>
<protein>
    <submittedName>
        <fullName evidence="2">Transcriptional regulator</fullName>
    </submittedName>
</protein>
<dbReference type="InterPro" id="IPR053163">
    <property type="entry name" value="HTH-type_regulator_Rgg"/>
</dbReference>
<dbReference type="Gene3D" id="1.25.40.10">
    <property type="entry name" value="Tetratricopeptide repeat domain"/>
    <property type="match status" value="1"/>
</dbReference>
<sequence>MNVDTFIDARKAKGMSQSELADGICTQATLSRFENNGQAPSLKILLKLCNRLNLSIGEIFPKVGVKNSEVVEAMNQVEFYFITSEYKKAQKILDDIKVEKEVDSDLYLRFLYLKGFLMIFNNEPVTEILFNFDQILLEEEIKEGNIFSLLAYTGIGMTYSREKDYEKAEYYFSKVIEKIYYCPTNTVEDTWRVLNIVFHSGVFYADIKELEASNALLEYAITICSENHLTYYLARAAFQLALNSVEENQPNEIVLERLYDARAYAKINQNHVLLKEIENLEPQFKKKDKN</sequence>
<dbReference type="Pfam" id="PF01381">
    <property type="entry name" value="HTH_3"/>
    <property type="match status" value="1"/>
</dbReference>
<dbReference type="CDD" id="cd00093">
    <property type="entry name" value="HTH_XRE"/>
    <property type="match status" value="1"/>
</dbReference>
<evidence type="ECO:0000313" key="3">
    <source>
        <dbReference type="Proteomes" id="UP000288028"/>
    </source>
</evidence>
<dbReference type="GeneID" id="95579895"/>
<dbReference type="SMART" id="SM00530">
    <property type="entry name" value="HTH_XRE"/>
    <property type="match status" value="1"/>
</dbReference>
<dbReference type="GO" id="GO:0003677">
    <property type="term" value="F:DNA binding"/>
    <property type="evidence" value="ECO:0007669"/>
    <property type="project" value="InterPro"/>
</dbReference>